<dbReference type="InterPro" id="IPR000700">
    <property type="entry name" value="PAS-assoc_C"/>
</dbReference>
<feature type="domain" description="PAC" evidence="12">
    <location>
        <begin position="625"/>
        <end position="677"/>
    </location>
</feature>
<dbReference type="GO" id="GO:0005524">
    <property type="term" value="F:ATP binding"/>
    <property type="evidence" value="ECO:0007669"/>
    <property type="project" value="UniProtKB-KW"/>
</dbReference>
<evidence type="ECO:0000256" key="3">
    <source>
        <dbReference type="ARBA" id="ARBA00022553"/>
    </source>
</evidence>
<dbReference type="InterPro" id="IPR036890">
    <property type="entry name" value="HATPase_C_sf"/>
</dbReference>
<dbReference type="Gene3D" id="3.30.565.10">
    <property type="entry name" value="Histidine kinase-like ATPase, C-terminal domain"/>
    <property type="match status" value="1"/>
</dbReference>
<dbReference type="PANTHER" id="PTHR43065">
    <property type="entry name" value="SENSOR HISTIDINE KINASE"/>
    <property type="match status" value="1"/>
</dbReference>
<feature type="transmembrane region" description="Helical" evidence="9">
    <location>
        <begin position="159"/>
        <end position="179"/>
    </location>
</feature>
<feature type="transmembrane region" description="Helical" evidence="9">
    <location>
        <begin position="56"/>
        <end position="76"/>
    </location>
</feature>
<evidence type="ECO:0000256" key="1">
    <source>
        <dbReference type="ARBA" id="ARBA00000085"/>
    </source>
</evidence>
<dbReference type="EMBL" id="CP048620">
    <property type="protein sequence ID" value="QPJ66692.1"/>
    <property type="molecule type" value="Genomic_DNA"/>
</dbReference>
<evidence type="ECO:0000256" key="2">
    <source>
        <dbReference type="ARBA" id="ARBA00012438"/>
    </source>
</evidence>
<keyword evidence="3" id="KW-0597">Phosphoprotein</keyword>
<evidence type="ECO:0000313" key="14">
    <source>
        <dbReference type="Proteomes" id="UP000594464"/>
    </source>
</evidence>
<evidence type="ECO:0000256" key="6">
    <source>
        <dbReference type="ARBA" id="ARBA00022777"/>
    </source>
</evidence>
<dbReference type="InterPro" id="IPR005467">
    <property type="entry name" value="His_kinase_dom"/>
</dbReference>
<dbReference type="GO" id="GO:0000155">
    <property type="term" value="F:phosphorelay sensor kinase activity"/>
    <property type="evidence" value="ECO:0007669"/>
    <property type="project" value="InterPro"/>
</dbReference>
<keyword evidence="4" id="KW-0808">Transferase</keyword>
<keyword evidence="9" id="KW-1133">Transmembrane helix</keyword>
<evidence type="ECO:0000256" key="9">
    <source>
        <dbReference type="SAM" id="Phobius"/>
    </source>
</evidence>
<gene>
    <name evidence="13" type="ORF">G3M78_15295</name>
</gene>
<dbReference type="PANTHER" id="PTHR43065:SF10">
    <property type="entry name" value="PEROXIDE STRESS-ACTIVATED HISTIDINE KINASE MAK3"/>
    <property type="match status" value="1"/>
</dbReference>
<dbReference type="PROSITE" id="PS50112">
    <property type="entry name" value="PAS"/>
    <property type="match status" value="1"/>
</dbReference>
<dbReference type="NCBIfam" id="TIGR00229">
    <property type="entry name" value="sensory_box"/>
    <property type="match status" value="1"/>
</dbReference>
<dbReference type="Gene3D" id="1.10.287.130">
    <property type="match status" value="1"/>
</dbReference>
<dbReference type="CDD" id="cd00130">
    <property type="entry name" value="PAS"/>
    <property type="match status" value="1"/>
</dbReference>
<dbReference type="InterPro" id="IPR035965">
    <property type="entry name" value="PAS-like_dom_sf"/>
</dbReference>
<accession>A0A7T0C4Z7</accession>
<evidence type="ECO:0000259" key="10">
    <source>
        <dbReference type="PROSITE" id="PS50109"/>
    </source>
</evidence>
<dbReference type="SMART" id="SM00091">
    <property type="entry name" value="PAS"/>
    <property type="match status" value="1"/>
</dbReference>
<dbReference type="InterPro" id="IPR013655">
    <property type="entry name" value="PAS_fold_3"/>
</dbReference>
<keyword evidence="9" id="KW-0812">Transmembrane</keyword>
<feature type="transmembrane region" description="Helical" evidence="9">
    <location>
        <begin position="24"/>
        <end position="44"/>
    </location>
</feature>
<comment type="catalytic activity">
    <reaction evidence="1">
        <text>ATP + protein L-histidine = ADP + protein N-phospho-L-histidine.</text>
        <dbReference type="EC" id="2.7.13.3"/>
    </reaction>
</comment>
<name>A0A7T0C4Z7_9BACT</name>
<dbReference type="Proteomes" id="UP000594464">
    <property type="component" value="Chromosome"/>
</dbReference>
<dbReference type="PRINTS" id="PR00344">
    <property type="entry name" value="BCTRLSENSOR"/>
</dbReference>
<dbReference type="SMART" id="SM00086">
    <property type="entry name" value="PAC"/>
    <property type="match status" value="1"/>
</dbReference>
<sequence>MLVLFGWHTNRPILIQVDLEWTPMQYNTALGFLACGVAGTLAYFSRPRSSSAISLIPILLGSLTLIEYVIGVNLFIDDFFFEHYITTGSSHIGRMAPNTAICFILAGASLILSCPFPNSSSRRQFFVATLGGALLISLSLIAALGYLTGHESFFGWGSMTRMAIHTTTAFFILGIGLVASSMEHSKAEKSVIVFSIITMSSVMLTVTVLAVMQSAVERDVKSTLQASLARTLTELDIWRIGVIRNSSTWSEFPGVKENALALLNAPRSKQSLLAHPSGEKLDSLLRPIMERFEYDGYILISPDYTNTASMLKGNIGKKNILADVKNYLPRAFAGETFITPPLKSEIPLHVLSGDANRRAPTMFSLAPVHDDEGNVIGVLAFRLSPFKNFTPILRLGILGRTGETYAFDASGQMLSESRFTHQLEQIGLIPAGSSSILNIEVNDPGVNLLKGMTPSLPRDKQPLTLMAGQAIQGKKGSNITGYRDYRGVTVVGSWVWYDPMDMGIATEIDLQEMYESYNFFRNAVLFLQVSMIGLLIVFATQLGRRRRELTQKETMFRAIADASPIGLYKIDCSGRYIYVNEKWRDITGISQEDALKIQWFKTIQSEDQGRILESWNIAVQQGKPFEAEYRIKTKERNSIWVRAHVSPDRDENDKIIGHIGTIADVTARIANERQLKLYSENLEQLVAERTRELNQTFKQLLHSEKLASLGRITGSISHEFNNPLQGIRNIIEILNDANLSKDEHRLSLLAKKECDRLADMIRNLRDFYKPSTGQTSAIDINHCIEGVLALQMKSFDRKGIKVQKHFSDSLPKIEAIEDQIKQVIWNLVQNASDAISDNNGEIIVSTEMQNSDTILITINDTGAGLSDIDKKLIFDPFFTTKGVDGTGLGLSICYSIVQAHGGNINVEETGKYTTFTVTLPASHALANVGDRNSKL</sequence>
<keyword evidence="5" id="KW-0547">Nucleotide-binding</keyword>
<dbReference type="InterPro" id="IPR003594">
    <property type="entry name" value="HATPase_dom"/>
</dbReference>
<proteinExistence type="predicted"/>
<dbReference type="InterPro" id="IPR000014">
    <property type="entry name" value="PAS"/>
</dbReference>
<keyword evidence="6" id="KW-0418">Kinase</keyword>
<dbReference type="SUPFAM" id="SSF55785">
    <property type="entry name" value="PYP-like sensor domain (PAS domain)"/>
    <property type="match status" value="1"/>
</dbReference>
<dbReference type="SMART" id="SM00388">
    <property type="entry name" value="HisKA"/>
    <property type="match status" value="1"/>
</dbReference>
<dbReference type="Pfam" id="PF02518">
    <property type="entry name" value="HATPase_c"/>
    <property type="match status" value="1"/>
</dbReference>
<dbReference type="PROSITE" id="PS50109">
    <property type="entry name" value="HIS_KIN"/>
    <property type="match status" value="1"/>
</dbReference>
<dbReference type="InterPro" id="IPR004358">
    <property type="entry name" value="Sig_transdc_His_kin-like_C"/>
</dbReference>
<dbReference type="Pfam" id="PF00512">
    <property type="entry name" value="HisKA"/>
    <property type="match status" value="1"/>
</dbReference>
<feature type="domain" description="Histidine kinase" evidence="10">
    <location>
        <begin position="715"/>
        <end position="923"/>
    </location>
</feature>
<evidence type="ECO:0000313" key="13">
    <source>
        <dbReference type="EMBL" id="QPJ66692.1"/>
    </source>
</evidence>
<evidence type="ECO:0000259" key="12">
    <source>
        <dbReference type="PROSITE" id="PS50113"/>
    </source>
</evidence>
<dbReference type="SUPFAM" id="SSF47384">
    <property type="entry name" value="Homodimeric domain of signal transducing histidine kinase"/>
    <property type="match status" value="1"/>
</dbReference>
<protein>
    <recommendedName>
        <fullName evidence="2">histidine kinase</fullName>
        <ecNumber evidence="2">2.7.13.3</ecNumber>
    </recommendedName>
</protein>
<dbReference type="KEGG" id="nva:G3M78_15295"/>
<keyword evidence="9" id="KW-0472">Membrane</keyword>
<evidence type="ECO:0000256" key="8">
    <source>
        <dbReference type="ARBA" id="ARBA00023012"/>
    </source>
</evidence>
<feature type="transmembrane region" description="Helical" evidence="9">
    <location>
        <begin position="125"/>
        <end position="147"/>
    </location>
</feature>
<dbReference type="InterPro" id="IPR036097">
    <property type="entry name" value="HisK_dim/P_sf"/>
</dbReference>
<dbReference type="PROSITE" id="PS50113">
    <property type="entry name" value="PAC"/>
    <property type="match status" value="1"/>
</dbReference>
<evidence type="ECO:0000256" key="7">
    <source>
        <dbReference type="ARBA" id="ARBA00022840"/>
    </source>
</evidence>
<dbReference type="Gene3D" id="3.30.450.20">
    <property type="entry name" value="PAS domain"/>
    <property type="match status" value="1"/>
</dbReference>
<dbReference type="SUPFAM" id="SSF55874">
    <property type="entry name" value="ATPase domain of HSP90 chaperone/DNA topoisomerase II/histidine kinase"/>
    <property type="match status" value="1"/>
</dbReference>
<evidence type="ECO:0000256" key="5">
    <source>
        <dbReference type="ARBA" id="ARBA00022741"/>
    </source>
</evidence>
<keyword evidence="7" id="KW-0067">ATP-binding</keyword>
<feature type="transmembrane region" description="Helical" evidence="9">
    <location>
        <begin position="96"/>
        <end position="113"/>
    </location>
</feature>
<organism evidence="13 14">
    <name type="scientific">Candidatus Nitrohelix vancouverensis</name>
    <dbReference type="NCBI Taxonomy" id="2705534"/>
    <lineage>
        <taxon>Bacteria</taxon>
        <taxon>Pseudomonadati</taxon>
        <taxon>Nitrospinota/Tectimicrobiota group</taxon>
        <taxon>Nitrospinota</taxon>
        <taxon>Nitrospinia</taxon>
        <taxon>Nitrospinales</taxon>
        <taxon>Nitrospinaceae</taxon>
        <taxon>Candidatus Nitrohelix</taxon>
    </lineage>
</organism>
<keyword evidence="8" id="KW-0902">Two-component regulatory system</keyword>
<evidence type="ECO:0000259" key="11">
    <source>
        <dbReference type="PROSITE" id="PS50112"/>
    </source>
</evidence>
<dbReference type="CDD" id="cd00082">
    <property type="entry name" value="HisKA"/>
    <property type="match status" value="1"/>
</dbReference>
<feature type="domain" description="PAS" evidence="11">
    <location>
        <begin position="552"/>
        <end position="622"/>
    </location>
</feature>
<dbReference type="Pfam" id="PF08447">
    <property type="entry name" value="PAS_3"/>
    <property type="match status" value="1"/>
</dbReference>
<evidence type="ECO:0000256" key="4">
    <source>
        <dbReference type="ARBA" id="ARBA00022679"/>
    </source>
</evidence>
<feature type="transmembrane region" description="Helical" evidence="9">
    <location>
        <begin position="191"/>
        <end position="212"/>
    </location>
</feature>
<dbReference type="InterPro" id="IPR003661">
    <property type="entry name" value="HisK_dim/P_dom"/>
</dbReference>
<dbReference type="EC" id="2.7.13.3" evidence="2"/>
<dbReference type="InterPro" id="IPR001610">
    <property type="entry name" value="PAC"/>
</dbReference>
<reference evidence="14" key="1">
    <citation type="submission" date="2020-02" db="EMBL/GenBank/DDBJ databases">
        <title>Genomic and physiological characterization of two novel Nitrospinaceae genera.</title>
        <authorList>
            <person name="Mueller A.J."/>
            <person name="Jung M.-Y."/>
            <person name="Strachan C.R."/>
            <person name="Herbold C.W."/>
            <person name="Kirkegaard R.H."/>
            <person name="Daims H."/>
        </authorList>
    </citation>
    <scope>NUCLEOTIDE SEQUENCE [LARGE SCALE GENOMIC DNA]</scope>
</reference>
<dbReference type="AlphaFoldDB" id="A0A7T0C4Z7"/>
<dbReference type="SMART" id="SM00387">
    <property type="entry name" value="HATPase_c"/>
    <property type="match status" value="1"/>
</dbReference>